<dbReference type="EC" id="2.4.-.-" evidence="8"/>
<dbReference type="GO" id="GO:0016757">
    <property type="term" value="F:glycosyltransferase activity"/>
    <property type="evidence" value="ECO:0007669"/>
    <property type="project" value="UniProtKB-KW"/>
</dbReference>
<evidence type="ECO:0000256" key="3">
    <source>
        <dbReference type="ARBA" id="ARBA00022676"/>
    </source>
</evidence>
<dbReference type="PANTHER" id="PTHR43646">
    <property type="entry name" value="GLYCOSYLTRANSFERASE"/>
    <property type="match status" value="1"/>
</dbReference>
<keyword evidence="4 8" id="KW-0808">Transferase</keyword>
<evidence type="ECO:0000313" key="9">
    <source>
        <dbReference type="Proteomes" id="UP001596472"/>
    </source>
</evidence>
<keyword evidence="5 6" id="KW-0472">Membrane</keyword>
<keyword evidence="6" id="KW-1133">Transmembrane helix</keyword>
<dbReference type="CDD" id="cd00761">
    <property type="entry name" value="Glyco_tranf_GTA_type"/>
    <property type="match status" value="1"/>
</dbReference>
<evidence type="ECO:0000256" key="2">
    <source>
        <dbReference type="ARBA" id="ARBA00022475"/>
    </source>
</evidence>
<evidence type="ECO:0000313" key="8">
    <source>
        <dbReference type="EMBL" id="MFC7336883.1"/>
    </source>
</evidence>
<feature type="transmembrane region" description="Helical" evidence="6">
    <location>
        <begin position="272"/>
        <end position="295"/>
    </location>
</feature>
<sequence length="367" mass="40112">MNTTFIVLSVLGCGIASVAMLLLFMRLRKLPTRTSNKSQVSIIIPARNEEKNLAKLLPTLKAQSFDPLELIVVDDQSDDATAAIAEAHGCRVFRSGELPPGWKGKPWACQQGADAARGEQLLFLDADLELDPGTLARISAHAETFPDVVISVCPWHRTEKFYEQLSVFFNLLMVGGIGAFTLRGSRATGIGLFGQMMWIPKSIYHMVGGHASVRGAVLENLHLAGLLEKAEVPRHCFIGKGSLRMRMFPEGIGQLCASWSKGFSSGADRTPVFAMTLAAAWISGLMLTSITLLALPFAADSARLFILGSYLWVAVALAILFRKLGSFTFWNALLFPVSLFFYQGLFALSLIRKRGGNPVQWKGRHVA</sequence>
<dbReference type="InterPro" id="IPR029044">
    <property type="entry name" value="Nucleotide-diphossugar_trans"/>
</dbReference>
<evidence type="ECO:0000256" key="1">
    <source>
        <dbReference type="ARBA" id="ARBA00004236"/>
    </source>
</evidence>
<feature type="transmembrane region" description="Helical" evidence="6">
    <location>
        <begin position="165"/>
        <end position="182"/>
    </location>
</feature>
<dbReference type="PANTHER" id="PTHR43646:SF2">
    <property type="entry name" value="GLYCOSYLTRANSFERASE 2-LIKE DOMAIN-CONTAINING PROTEIN"/>
    <property type="match status" value="1"/>
</dbReference>
<evidence type="ECO:0000256" key="4">
    <source>
        <dbReference type="ARBA" id="ARBA00022679"/>
    </source>
</evidence>
<feature type="transmembrane region" description="Helical" evidence="6">
    <location>
        <begin position="327"/>
        <end position="351"/>
    </location>
</feature>
<feature type="transmembrane region" description="Helical" evidence="6">
    <location>
        <begin position="6"/>
        <end position="25"/>
    </location>
</feature>
<keyword evidence="2" id="KW-1003">Cell membrane</keyword>
<evidence type="ECO:0000259" key="7">
    <source>
        <dbReference type="Pfam" id="PF00535"/>
    </source>
</evidence>
<accession>A0ABW2L6F9</accession>
<reference evidence="9" key="1">
    <citation type="journal article" date="2019" name="Int. J. Syst. Evol. Microbiol.">
        <title>The Global Catalogue of Microorganisms (GCM) 10K type strain sequencing project: providing services to taxonomists for standard genome sequencing and annotation.</title>
        <authorList>
            <consortium name="The Broad Institute Genomics Platform"/>
            <consortium name="The Broad Institute Genome Sequencing Center for Infectious Disease"/>
            <person name="Wu L."/>
            <person name="Ma J."/>
        </authorList>
    </citation>
    <scope>NUCLEOTIDE SEQUENCE [LARGE SCALE GENOMIC DNA]</scope>
    <source>
        <strain evidence="9">CGMCC 4.1467</strain>
    </source>
</reference>
<feature type="domain" description="Glycosyltransferase 2-like" evidence="7">
    <location>
        <begin position="41"/>
        <end position="188"/>
    </location>
</feature>
<dbReference type="Proteomes" id="UP001596472">
    <property type="component" value="Unassembled WGS sequence"/>
</dbReference>
<protein>
    <submittedName>
        <fullName evidence="8">Glycosyltransferase</fullName>
        <ecNumber evidence="8">2.4.-.-</ecNumber>
    </submittedName>
</protein>
<evidence type="ECO:0000256" key="5">
    <source>
        <dbReference type="ARBA" id="ARBA00023136"/>
    </source>
</evidence>
<proteinExistence type="predicted"/>
<keyword evidence="6" id="KW-0812">Transmembrane</keyword>
<evidence type="ECO:0000256" key="6">
    <source>
        <dbReference type="SAM" id="Phobius"/>
    </source>
</evidence>
<dbReference type="RefSeq" id="WP_379710672.1">
    <property type="nucleotide sequence ID" value="NZ_JBHTBS010000003.1"/>
</dbReference>
<dbReference type="Pfam" id="PF00535">
    <property type="entry name" value="Glycos_transf_2"/>
    <property type="match status" value="1"/>
</dbReference>
<keyword evidence="9" id="KW-1185">Reference proteome</keyword>
<dbReference type="EMBL" id="JBHTBS010000003">
    <property type="protein sequence ID" value="MFC7336883.1"/>
    <property type="molecule type" value="Genomic_DNA"/>
</dbReference>
<feature type="transmembrane region" description="Helical" evidence="6">
    <location>
        <begin position="302"/>
        <end position="321"/>
    </location>
</feature>
<organism evidence="8 9">
    <name type="scientific">Haloferula chungangensis</name>
    <dbReference type="NCBI Taxonomy" id="1048331"/>
    <lineage>
        <taxon>Bacteria</taxon>
        <taxon>Pseudomonadati</taxon>
        <taxon>Verrucomicrobiota</taxon>
        <taxon>Verrucomicrobiia</taxon>
        <taxon>Verrucomicrobiales</taxon>
        <taxon>Verrucomicrobiaceae</taxon>
        <taxon>Haloferula</taxon>
    </lineage>
</organism>
<dbReference type="Gene3D" id="3.90.550.10">
    <property type="entry name" value="Spore Coat Polysaccharide Biosynthesis Protein SpsA, Chain A"/>
    <property type="match status" value="1"/>
</dbReference>
<gene>
    <name evidence="8" type="ORF">ACFQY0_06820</name>
</gene>
<dbReference type="SUPFAM" id="SSF53448">
    <property type="entry name" value="Nucleotide-diphospho-sugar transferases"/>
    <property type="match status" value="1"/>
</dbReference>
<dbReference type="InterPro" id="IPR001173">
    <property type="entry name" value="Glyco_trans_2-like"/>
</dbReference>
<keyword evidence="3 8" id="KW-0328">Glycosyltransferase</keyword>
<comment type="caution">
    <text evidence="8">The sequence shown here is derived from an EMBL/GenBank/DDBJ whole genome shotgun (WGS) entry which is preliminary data.</text>
</comment>
<comment type="subcellular location">
    <subcellularLocation>
        <location evidence="1">Cell membrane</location>
    </subcellularLocation>
</comment>
<name>A0ABW2L6F9_9BACT</name>